<dbReference type="HOGENOM" id="CLU_162475_0_0_5"/>
<accession>Q1RGN4</accession>
<gene>
    <name evidence="1" type="ordered locus">RBE_1399</name>
</gene>
<sequence>MNKKQKLLDKFGKTYINFIRDNVLEGMEQIINNEYKGYYSQKLQKRIANLMPDQLNLLKFVIASAVDKSLHYTLFMLQEHEQDMQLNMYDEDDHEYSLVEISDGLCGELYSEDGWIAKYSKYPSWTEDIEETKED</sequence>
<dbReference type="OrthoDB" id="292317at2"/>
<dbReference type="KEGG" id="rbe:RBE_1399"/>
<dbReference type="RefSeq" id="WP_011478049.1">
    <property type="nucleotide sequence ID" value="NC_007940.1"/>
</dbReference>
<organism evidence="1 2">
    <name type="scientific">Rickettsia bellii (strain RML369-C)</name>
    <dbReference type="NCBI Taxonomy" id="336407"/>
    <lineage>
        <taxon>Bacteria</taxon>
        <taxon>Pseudomonadati</taxon>
        <taxon>Pseudomonadota</taxon>
        <taxon>Alphaproteobacteria</taxon>
        <taxon>Rickettsiales</taxon>
        <taxon>Rickettsiaceae</taxon>
        <taxon>Rickettsieae</taxon>
        <taxon>Rickettsia</taxon>
        <taxon>belli group</taxon>
    </lineage>
</organism>
<protein>
    <submittedName>
        <fullName evidence="1">Uncharacterized protein</fullName>
    </submittedName>
</protein>
<name>Q1RGN4_RICBR</name>
<dbReference type="EMBL" id="CP000087">
    <property type="protein sequence ID" value="ABE05480.1"/>
    <property type="molecule type" value="Genomic_DNA"/>
</dbReference>
<evidence type="ECO:0000313" key="2">
    <source>
        <dbReference type="Proteomes" id="UP000001951"/>
    </source>
</evidence>
<dbReference type="eggNOG" id="ENOG503325I">
    <property type="taxonomic scope" value="Bacteria"/>
</dbReference>
<reference evidence="1 2" key="1">
    <citation type="journal article" date="2006" name="PLoS Genet.">
        <title>Genome sequence of Rickettsia bellii illuminates the role of amoebae in gene exchanges between intracellular pathogens.</title>
        <authorList>
            <person name="Ogata H."/>
            <person name="La Scola B."/>
            <person name="Audic S."/>
            <person name="Renesto P."/>
            <person name="Blanc G."/>
            <person name="Robert C."/>
            <person name="Fournier P.-E."/>
            <person name="Claverie J.-M."/>
            <person name="Raoult D."/>
        </authorList>
    </citation>
    <scope>NUCLEOTIDE SEQUENCE [LARGE SCALE GENOMIC DNA]</scope>
    <source>
        <strain evidence="1 2">RML369-C</strain>
    </source>
</reference>
<evidence type="ECO:0000313" key="1">
    <source>
        <dbReference type="EMBL" id="ABE05480.1"/>
    </source>
</evidence>
<dbReference type="AlphaFoldDB" id="Q1RGN4"/>
<proteinExistence type="predicted"/>
<dbReference type="Proteomes" id="UP000001951">
    <property type="component" value="Chromosome"/>
</dbReference>